<name>A0A5C1AAS6_9BACT</name>
<dbReference type="GO" id="GO:0004674">
    <property type="term" value="F:protein serine/threonine kinase activity"/>
    <property type="evidence" value="ECO:0007669"/>
    <property type="project" value="UniProtKB-KW"/>
</dbReference>
<dbReference type="OrthoDB" id="244732at2"/>
<dbReference type="SMART" id="SM00564">
    <property type="entry name" value="PQQ"/>
    <property type="match status" value="3"/>
</dbReference>
<proteinExistence type="predicted"/>
<dbReference type="InterPro" id="IPR018391">
    <property type="entry name" value="PQQ_b-propeller_rpt"/>
</dbReference>
<dbReference type="KEGG" id="lrs:PX52LOC_03446"/>
<organism evidence="3 4">
    <name type="scientific">Limnoglobus roseus</name>
    <dbReference type="NCBI Taxonomy" id="2598579"/>
    <lineage>
        <taxon>Bacteria</taxon>
        <taxon>Pseudomonadati</taxon>
        <taxon>Planctomycetota</taxon>
        <taxon>Planctomycetia</taxon>
        <taxon>Gemmatales</taxon>
        <taxon>Gemmataceae</taxon>
        <taxon>Limnoglobus</taxon>
    </lineage>
</organism>
<dbReference type="EMBL" id="CP042425">
    <property type="protein sequence ID" value="QEL16489.1"/>
    <property type="molecule type" value="Genomic_DNA"/>
</dbReference>
<dbReference type="PANTHER" id="PTHR34512:SF30">
    <property type="entry name" value="OUTER MEMBRANE PROTEIN ASSEMBLY FACTOR BAMB"/>
    <property type="match status" value="1"/>
</dbReference>
<keyword evidence="3" id="KW-0808">Transferase</keyword>
<feature type="domain" description="Pyrrolo-quinoline quinone repeat" evidence="2">
    <location>
        <begin position="130"/>
        <end position="290"/>
    </location>
</feature>
<feature type="chain" id="PRO_5023090357" evidence="1">
    <location>
        <begin position="20"/>
        <end position="420"/>
    </location>
</feature>
<keyword evidence="1" id="KW-0732">Signal</keyword>
<evidence type="ECO:0000259" key="2">
    <source>
        <dbReference type="Pfam" id="PF13360"/>
    </source>
</evidence>
<dbReference type="SUPFAM" id="SSF50998">
    <property type="entry name" value="Quinoprotein alcohol dehydrogenase-like"/>
    <property type="match status" value="1"/>
</dbReference>
<dbReference type="InterPro" id="IPR015943">
    <property type="entry name" value="WD40/YVTN_repeat-like_dom_sf"/>
</dbReference>
<reference evidence="4" key="1">
    <citation type="submission" date="2019-08" db="EMBL/GenBank/DDBJ databases">
        <title>Limnoglobus roseus gen. nov., sp. nov., a novel freshwater planctomycete with a giant genome from the family Gemmataceae.</title>
        <authorList>
            <person name="Kulichevskaya I.S."/>
            <person name="Naumoff D.G."/>
            <person name="Miroshnikov K."/>
            <person name="Ivanova A."/>
            <person name="Philippov D.A."/>
            <person name="Hakobyan A."/>
            <person name="Rijpstra I.C."/>
            <person name="Sinninghe Damste J.S."/>
            <person name="Liesack W."/>
            <person name="Dedysh S.N."/>
        </authorList>
    </citation>
    <scope>NUCLEOTIDE SEQUENCE [LARGE SCALE GENOMIC DNA]</scope>
    <source>
        <strain evidence="4">PX52</strain>
    </source>
</reference>
<protein>
    <submittedName>
        <fullName evidence="3">Serine/threonine protein kinase</fullName>
    </submittedName>
</protein>
<sequence>MRTLLSTLIVLGSALVASAENWPQWRGPKNDGHSSETGLPVKWDEKNSVVWKIRLPGPGASTPCIWGESIFLTTQEGTDIVVHCITTDGKAKWSKKLGTSKGKPYRNDEGNDASASCSTDGKLVFAFVGSGEVAAYDFEGNKVWDLDSQKKYGEFNIQFGVHQTPVLYKGRLYLSLLHRKAQLLVALDAATGKEIWQHKRQSDGRGESPDVYASPFIWEKGDQALLISHGNDYCTAHKLDNGDEVWRVGDLNPKAKYNNNWRAVSSPLVTPDLIVVPSCKNGVTVGIDPAKAKGLIVPGSPAELWRLPKNTPDVPSPLLVDDLLYIQGEGGVLYCYEAKTGKAVYSEKVTNMRHRANPVYADGKIYLLGRDQSTVVVKPGREFEVLATNKLPDNFAASPAVSGGRVYLRGFENLWAIGAK</sequence>
<keyword evidence="3" id="KW-0723">Serine/threonine-protein kinase</keyword>
<dbReference type="Pfam" id="PF13360">
    <property type="entry name" value="PQQ_2"/>
    <property type="match status" value="2"/>
</dbReference>
<evidence type="ECO:0000313" key="4">
    <source>
        <dbReference type="Proteomes" id="UP000324974"/>
    </source>
</evidence>
<dbReference type="AlphaFoldDB" id="A0A5C1AAS6"/>
<feature type="signal peptide" evidence="1">
    <location>
        <begin position="1"/>
        <end position="19"/>
    </location>
</feature>
<evidence type="ECO:0000256" key="1">
    <source>
        <dbReference type="SAM" id="SignalP"/>
    </source>
</evidence>
<accession>A0A5C1AAS6</accession>
<dbReference type="Gene3D" id="2.40.10.480">
    <property type="match status" value="1"/>
</dbReference>
<dbReference type="InterPro" id="IPR011047">
    <property type="entry name" value="Quinoprotein_ADH-like_sf"/>
</dbReference>
<feature type="domain" description="Pyrrolo-quinoline quinone repeat" evidence="2">
    <location>
        <begin position="302"/>
        <end position="374"/>
    </location>
</feature>
<dbReference type="Gene3D" id="2.40.128.630">
    <property type="match status" value="1"/>
</dbReference>
<keyword evidence="4" id="KW-1185">Reference proteome</keyword>
<evidence type="ECO:0000313" key="3">
    <source>
        <dbReference type="EMBL" id="QEL16489.1"/>
    </source>
</evidence>
<dbReference type="RefSeq" id="WP_149111214.1">
    <property type="nucleotide sequence ID" value="NZ_CP042425.1"/>
</dbReference>
<gene>
    <name evidence="3" type="ORF">PX52LOC_03446</name>
</gene>
<dbReference type="PANTHER" id="PTHR34512">
    <property type="entry name" value="CELL SURFACE PROTEIN"/>
    <property type="match status" value="1"/>
</dbReference>
<dbReference type="Proteomes" id="UP000324974">
    <property type="component" value="Chromosome"/>
</dbReference>
<keyword evidence="3" id="KW-0418">Kinase</keyword>
<dbReference type="InterPro" id="IPR002372">
    <property type="entry name" value="PQQ_rpt_dom"/>
</dbReference>
<dbReference type="Gene3D" id="2.130.10.10">
    <property type="entry name" value="YVTN repeat-like/Quinoprotein amine dehydrogenase"/>
    <property type="match status" value="1"/>
</dbReference>